<sequence length="57" mass="6513">MSDVMFSVMVRAGDFIPSQTGFDGDSWDYIAPDPAWEIPNGMVKNPFDRDRFLLLFP</sequence>
<name>A0A450ZRI3_9GAMM</name>
<evidence type="ECO:0000313" key="2">
    <source>
        <dbReference type="EMBL" id="VFK52484.1"/>
    </source>
</evidence>
<evidence type="ECO:0000313" key="1">
    <source>
        <dbReference type="EMBL" id="VFK52277.1"/>
    </source>
</evidence>
<dbReference type="EMBL" id="CAADFX010000046">
    <property type="protein sequence ID" value="VFK56396.1"/>
    <property type="molecule type" value="Genomic_DNA"/>
</dbReference>
<organism evidence="3">
    <name type="scientific">Candidatus Kentrum sp. TUN</name>
    <dbReference type="NCBI Taxonomy" id="2126343"/>
    <lineage>
        <taxon>Bacteria</taxon>
        <taxon>Pseudomonadati</taxon>
        <taxon>Pseudomonadota</taxon>
        <taxon>Gammaproteobacteria</taxon>
        <taxon>Candidatus Kentrum</taxon>
    </lineage>
</organism>
<dbReference type="AlphaFoldDB" id="A0A450ZRI3"/>
<dbReference type="EMBL" id="CAADFY010000006">
    <property type="protein sequence ID" value="VFK52277.1"/>
    <property type="molecule type" value="Genomic_DNA"/>
</dbReference>
<protein>
    <submittedName>
        <fullName evidence="3">Uncharacterized protein</fullName>
    </submittedName>
</protein>
<reference evidence="3" key="1">
    <citation type="submission" date="2019-02" db="EMBL/GenBank/DDBJ databases">
        <authorList>
            <person name="Gruber-Vodicka R. H."/>
            <person name="Seah K. B. B."/>
        </authorList>
    </citation>
    <scope>NUCLEOTIDE SEQUENCE</scope>
    <source>
        <strain evidence="3">BECK_BY1</strain>
        <strain evidence="2">BECK_BY2</strain>
        <strain evidence="1">BECK_BY3</strain>
    </source>
</reference>
<proteinExistence type="predicted"/>
<gene>
    <name evidence="3" type="ORF">BECKTUN1418D_GA0071000_10469</name>
    <name evidence="2" type="ORF">BECKTUN1418E_GA0071001_100830</name>
    <name evidence="1" type="ORF">BECKTUN1418F_GA0071002_100631</name>
</gene>
<accession>A0A450ZRI3</accession>
<evidence type="ECO:0000313" key="3">
    <source>
        <dbReference type="EMBL" id="VFK56396.1"/>
    </source>
</evidence>
<dbReference type="EMBL" id="CAADFV010000008">
    <property type="protein sequence ID" value="VFK52484.1"/>
    <property type="molecule type" value="Genomic_DNA"/>
</dbReference>